<feature type="transmembrane region" description="Helical" evidence="16">
    <location>
        <begin position="192"/>
        <end position="212"/>
    </location>
</feature>
<evidence type="ECO:0000256" key="3">
    <source>
        <dbReference type="ARBA" id="ARBA00007919"/>
    </source>
</evidence>
<dbReference type="InterPro" id="IPR012136">
    <property type="entry name" value="NADH_DH_b"/>
</dbReference>
<evidence type="ECO:0000256" key="14">
    <source>
        <dbReference type="ARBA" id="ARBA00048202"/>
    </source>
</evidence>
<comment type="caution">
    <text evidence="18">The sequence shown here is derived from an EMBL/GenBank/DDBJ whole genome shotgun (WGS) entry which is preliminary data.</text>
</comment>
<dbReference type="GO" id="GO:0050661">
    <property type="term" value="F:NADP binding"/>
    <property type="evidence" value="ECO:0007669"/>
    <property type="project" value="InterPro"/>
</dbReference>
<keyword evidence="13 15" id="KW-0472">Membrane</keyword>
<feature type="transmembrane region" description="Helical" evidence="16">
    <location>
        <begin position="38"/>
        <end position="56"/>
    </location>
</feature>
<dbReference type="Proteomes" id="UP000481583">
    <property type="component" value="Unassembled WGS sequence"/>
</dbReference>
<evidence type="ECO:0000256" key="11">
    <source>
        <dbReference type="ARBA" id="ARBA00022989"/>
    </source>
</evidence>
<gene>
    <name evidence="18" type="ORF">G5C51_06785</name>
</gene>
<feature type="transmembrane region" description="Helical" evidence="16">
    <location>
        <begin position="127"/>
        <end position="149"/>
    </location>
</feature>
<feature type="transmembrane region" description="Helical" evidence="16">
    <location>
        <begin position="94"/>
        <end position="115"/>
    </location>
</feature>
<dbReference type="GO" id="GO:0005886">
    <property type="term" value="C:plasma membrane"/>
    <property type="evidence" value="ECO:0007669"/>
    <property type="project" value="UniProtKB-SubCell"/>
</dbReference>
<keyword evidence="10 15" id="KW-1278">Translocase</keyword>
<dbReference type="InterPro" id="IPR029035">
    <property type="entry name" value="DHS-like_NAD/FAD-binding_dom"/>
</dbReference>
<comment type="function">
    <text evidence="1 15">The transhydrogenation between NADH and NADP is coupled to respiration and ATP hydrolysis and functions as a proton pump across the membrane.</text>
</comment>
<dbReference type="RefSeq" id="WP_165233324.1">
    <property type="nucleotide sequence ID" value="NZ_JAAKZV010000017.1"/>
</dbReference>
<feature type="domain" description="NADP transhydrogenase beta-like" evidence="17">
    <location>
        <begin position="10"/>
        <end position="462"/>
    </location>
</feature>
<sequence length="470" mass="47558">MSDLETTIRYVLLAAAACFVLGLRLMNSPATARRGNTLSAAAMAVAILATGVLLAENGAITATGWIVLLSAVLVGSAAGLYAARSVQMTAMPQLVSLFNAVGGGAAALLAIGHVLQHEHAAALPARITIPGAIDILIGAVTFSGSLVAAGKLQGIVPGRPIVFPGARALNVLLALAFTGSAVWLIADPASGPALWLLTLAGLAFGVTMVLPIGGADMPVVISLLNAFTGTAVGMSGFVIGEPALIIAGALVGASGTILTKLMADAMNRSIPAIIIGGFGTGDDAAGGAGGGDTHVHTVTSDDVAIQLAYAQKVIIVPGYGLAAAQAQHELGDLAALLSERGVEVSYAIHPVAGRMPGHMNVLLAEANVPYPQLKEMEEVNPEFAQADVALVIGANDVTNPAARRPGNAISGMPILDVDQAKSIVVIKRSMGHGYAGIDNELYTDPKTGMLFTDAKQGVADLKAAVREFVA</sequence>
<feature type="transmembrane region" description="Helical" evidence="16">
    <location>
        <begin position="62"/>
        <end position="82"/>
    </location>
</feature>
<feature type="transmembrane region" description="Helical" evidence="16">
    <location>
        <begin position="6"/>
        <end position="26"/>
    </location>
</feature>
<evidence type="ECO:0000256" key="2">
    <source>
        <dbReference type="ARBA" id="ARBA00004429"/>
    </source>
</evidence>
<keyword evidence="6 15" id="KW-1003">Cell membrane</keyword>
<evidence type="ECO:0000256" key="13">
    <source>
        <dbReference type="ARBA" id="ARBA00023136"/>
    </source>
</evidence>
<reference evidence="18 19" key="1">
    <citation type="submission" date="2020-02" db="EMBL/GenBank/DDBJ databases">
        <title>Whole-genome analyses of novel actinobacteria.</title>
        <authorList>
            <person name="Sahin N."/>
        </authorList>
    </citation>
    <scope>NUCLEOTIDE SEQUENCE [LARGE SCALE GENOMIC DNA]</scope>
    <source>
        <strain evidence="18 19">A7024</strain>
    </source>
</reference>
<dbReference type="InterPro" id="IPR034300">
    <property type="entry name" value="PNTB-like"/>
</dbReference>
<keyword evidence="19" id="KW-1185">Reference proteome</keyword>
<dbReference type="AlphaFoldDB" id="A0A6G4TV16"/>
<dbReference type="Gene3D" id="3.40.50.1220">
    <property type="entry name" value="TPP-binding domain"/>
    <property type="match status" value="1"/>
</dbReference>
<comment type="similarity">
    <text evidence="3 15">Belongs to the PNT beta subunit family.</text>
</comment>
<protein>
    <recommendedName>
        <fullName evidence="5 15">NAD(P) transhydrogenase subunit beta</fullName>
        <ecNumber evidence="4 15">7.1.1.1</ecNumber>
    </recommendedName>
    <alternativeName>
        <fullName evidence="15">Nicotinamide nucleotide transhydrogenase subunit beta</fullName>
    </alternativeName>
</protein>
<evidence type="ECO:0000313" key="19">
    <source>
        <dbReference type="Proteomes" id="UP000481583"/>
    </source>
</evidence>
<keyword evidence="11 16" id="KW-1133">Transmembrane helix</keyword>
<dbReference type="SUPFAM" id="SSF52467">
    <property type="entry name" value="DHS-like NAD/FAD-binding domain"/>
    <property type="match status" value="1"/>
</dbReference>
<name>A0A6G4TV16_9ACTN</name>
<keyword evidence="8 16" id="KW-0812">Transmembrane</keyword>
<evidence type="ECO:0000256" key="10">
    <source>
        <dbReference type="ARBA" id="ARBA00022967"/>
    </source>
</evidence>
<evidence type="ECO:0000313" key="18">
    <source>
        <dbReference type="EMBL" id="NGN63612.1"/>
    </source>
</evidence>
<dbReference type="Pfam" id="PF02233">
    <property type="entry name" value="PNTB"/>
    <property type="match status" value="1"/>
</dbReference>
<evidence type="ECO:0000256" key="7">
    <source>
        <dbReference type="ARBA" id="ARBA00022519"/>
    </source>
</evidence>
<comment type="subcellular location">
    <subcellularLocation>
        <location evidence="2">Cell inner membrane</location>
        <topology evidence="2">Multi-pass membrane protein</topology>
    </subcellularLocation>
</comment>
<dbReference type="PIRSF" id="PIRSF000204">
    <property type="entry name" value="PNTB"/>
    <property type="match status" value="1"/>
</dbReference>
<dbReference type="PANTHER" id="PTHR44758:SF1">
    <property type="entry name" value="NAD(P) TRANSHYDROGENASE SUBUNIT BETA"/>
    <property type="match status" value="1"/>
</dbReference>
<proteinExistence type="inferred from homology"/>
<evidence type="ECO:0000256" key="4">
    <source>
        <dbReference type="ARBA" id="ARBA00012943"/>
    </source>
</evidence>
<evidence type="ECO:0000256" key="16">
    <source>
        <dbReference type="SAM" id="Phobius"/>
    </source>
</evidence>
<feature type="transmembrane region" description="Helical" evidence="16">
    <location>
        <begin position="245"/>
        <end position="263"/>
    </location>
</feature>
<dbReference type="PANTHER" id="PTHR44758">
    <property type="entry name" value="NAD(P) TRANSHYDROGENASE SUBUNIT BETA"/>
    <property type="match status" value="1"/>
</dbReference>
<dbReference type="GO" id="GO:0008750">
    <property type="term" value="F:proton-translocating NAD(P)+ transhydrogenase activity"/>
    <property type="evidence" value="ECO:0007669"/>
    <property type="project" value="UniProtKB-EC"/>
</dbReference>
<evidence type="ECO:0000256" key="6">
    <source>
        <dbReference type="ARBA" id="ARBA00022475"/>
    </source>
</evidence>
<evidence type="ECO:0000256" key="5">
    <source>
        <dbReference type="ARBA" id="ARBA00014581"/>
    </source>
</evidence>
<organism evidence="18 19">
    <name type="scientific">Streptomyces coryli</name>
    <dbReference type="NCBI Taxonomy" id="1128680"/>
    <lineage>
        <taxon>Bacteria</taxon>
        <taxon>Bacillati</taxon>
        <taxon>Actinomycetota</taxon>
        <taxon>Actinomycetes</taxon>
        <taxon>Kitasatosporales</taxon>
        <taxon>Streptomycetaceae</taxon>
        <taxon>Streptomyces</taxon>
    </lineage>
</organism>
<comment type="catalytic activity">
    <reaction evidence="14 15">
        <text>NAD(+) + NADPH + H(+)(in) = NADH + NADP(+) + H(+)(out)</text>
        <dbReference type="Rhea" id="RHEA:47992"/>
        <dbReference type="ChEBI" id="CHEBI:15378"/>
        <dbReference type="ChEBI" id="CHEBI:57540"/>
        <dbReference type="ChEBI" id="CHEBI:57783"/>
        <dbReference type="ChEBI" id="CHEBI:57945"/>
        <dbReference type="ChEBI" id="CHEBI:58349"/>
        <dbReference type="EC" id="7.1.1.1"/>
    </reaction>
</comment>
<keyword evidence="12 15" id="KW-0520">NAD</keyword>
<evidence type="ECO:0000256" key="15">
    <source>
        <dbReference type="PIRNR" id="PIRNR000204"/>
    </source>
</evidence>
<evidence type="ECO:0000256" key="8">
    <source>
        <dbReference type="ARBA" id="ARBA00022692"/>
    </source>
</evidence>
<evidence type="ECO:0000256" key="9">
    <source>
        <dbReference type="ARBA" id="ARBA00022857"/>
    </source>
</evidence>
<evidence type="ECO:0000259" key="17">
    <source>
        <dbReference type="Pfam" id="PF02233"/>
    </source>
</evidence>
<feature type="transmembrane region" description="Helical" evidence="16">
    <location>
        <begin position="161"/>
        <end position="186"/>
    </location>
</feature>
<dbReference type="EC" id="7.1.1.1" evidence="4 15"/>
<keyword evidence="9 15" id="KW-0521">NADP</keyword>
<accession>A0A6G4TV16</accession>
<evidence type="ECO:0000256" key="12">
    <source>
        <dbReference type="ARBA" id="ARBA00023027"/>
    </source>
</evidence>
<keyword evidence="7 15" id="KW-0997">Cell inner membrane</keyword>
<evidence type="ECO:0000256" key="1">
    <source>
        <dbReference type="ARBA" id="ARBA00003943"/>
    </source>
</evidence>
<dbReference type="EMBL" id="JAAKZV010000017">
    <property type="protein sequence ID" value="NGN63612.1"/>
    <property type="molecule type" value="Genomic_DNA"/>
</dbReference>